<evidence type="ECO:0000259" key="14">
    <source>
        <dbReference type="PROSITE" id="PS51188"/>
    </source>
</evidence>
<keyword evidence="2 11" id="KW-0235">DNA replication</keyword>
<keyword evidence="1 11" id="KW-0963">Cytoplasm</keyword>
<feature type="repeat" description="CXXCXGXG motif" evidence="11">
    <location>
        <begin position="159"/>
        <end position="166"/>
    </location>
</feature>
<dbReference type="GO" id="GO:0009408">
    <property type="term" value="P:response to heat"/>
    <property type="evidence" value="ECO:0007669"/>
    <property type="project" value="InterPro"/>
</dbReference>
<dbReference type="InterPro" id="IPR002939">
    <property type="entry name" value="DnaJ_C"/>
</dbReference>
<evidence type="ECO:0000313" key="15">
    <source>
        <dbReference type="EMBL" id="SHE60386.1"/>
    </source>
</evidence>
<feature type="repeat" description="CXXCXGXG motif" evidence="11">
    <location>
        <begin position="199"/>
        <end position="206"/>
    </location>
</feature>
<evidence type="ECO:0000256" key="3">
    <source>
        <dbReference type="ARBA" id="ARBA00022723"/>
    </source>
</evidence>
<dbReference type="GO" id="GO:0042026">
    <property type="term" value="P:protein refolding"/>
    <property type="evidence" value="ECO:0007669"/>
    <property type="project" value="TreeGrafter"/>
</dbReference>
<dbReference type="Pfam" id="PF00226">
    <property type="entry name" value="DnaJ"/>
    <property type="match status" value="1"/>
</dbReference>
<dbReference type="AlphaFoldDB" id="A0A1M4UUI1"/>
<dbReference type="FunFam" id="2.60.260.20:FF:000005">
    <property type="entry name" value="Chaperone protein dnaJ 1, mitochondrial"/>
    <property type="match status" value="1"/>
</dbReference>
<dbReference type="SUPFAM" id="SSF46565">
    <property type="entry name" value="Chaperone J-domain"/>
    <property type="match status" value="1"/>
</dbReference>
<dbReference type="Proteomes" id="UP000184295">
    <property type="component" value="Unassembled WGS sequence"/>
</dbReference>
<feature type="binding site" evidence="11">
    <location>
        <position position="185"/>
    </location>
    <ligand>
        <name>Zn(2+)</name>
        <dbReference type="ChEBI" id="CHEBI:29105"/>
        <label>2</label>
    </ligand>
</feature>
<dbReference type="CDD" id="cd06257">
    <property type="entry name" value="DnaJ"/>
    <property type="match status" value="1"/>
</dbReference>
<feature type="binding site" evidence="11">
    <location>
        <position position="145"/>
    </location>
    <ligand>
        <name>Zn(2+)</name>
        <dbReference type="ChEBI" id="CHEBI:29105"/>
        <label>1</label>
    </ligand>
</feature>
<comment type="subcellular location">
    <subcellularLocation>
        <location evidence="11">Cytoplasm</location>
    </subcellularLocation>
</comment>
<dbReference type="InterPro" id="IPR036410">
    <property type="entry name" value="HSP_DnaJ_Cys-rich_dom_sf"/>
</dbReference>
<comment type="cofactor">
    <cofactor evidence="11">
        <name>Zn(2+)</name>
        <dbReference type="ChEBI" id="CHEBI:29105"/>
    </cofactor>
    <text evidence="11">Binds 2 Zn(2+) ions per monomer.</text>
</comment>
<evidence type="ECO:0000256" key="11">
    <source>
        <dbReference type="HAMAP-Rule" id="MF_01152"/>
    </source>
</evidence>
<evidence type="ECO:0000256" key="6">
    <source>
        <dbReference type="ARBA" id="ARBA00022833"/>
    </source>
</evidence>
<dbReference type="PROSITE" id="PS50076">
    <property type="entry name" value="DNAJ_2"/>
    <property type="match status" value="1"/>
</dbReference>
<feature type="domain" description="J" evidence="13">
    <location>
        <begin position="3"/>
        <end position="68"/>
    </location>
</feature>
<keyword evidence="6 11" id="KW-0862">Zinc</keyword>
<comment type="function">
    <text evidence="11">Participates actively in the response to hyperosmotic and heat shock by preventing the aggregation of stress-denatured proteins and by disaggregating proteins, also in an autonomous, DnaK-independent fashion. Unfolded proteins bind initially to DnaJ; upon interaction with the DnaJ-bound protein, DnaK hydrolyzes its bound ATP, resulting in the formation of a stable complex. GrpE releases ADP from DnaK; ATP binding to DnaK triggers the release of the substrate protein, thus completing the reaction cycle. Several rounds of ATP-dependent interactions between DnaJ, DnaK and GrpE are required for fully efficient folding. Also involved, together with DnaK and GrpE, in the DNA replication of plasmids through activation of initiation proteins.</text>
</comment>
<keyword evidence="8 11" id="KW-0143">Chaperone</keyword>
<feature type="binding site" evidence="11">
    <location>
        <position position="199"/>
    </location>
    <ligand>
        <name>Zn(2+)</name>
        <dbReference type="ChEBI" id="CHEBI:29105"/>
        <label>1</label>
    </ligand>
</feature>
<dbReference type="Gene3D" id="2.60.260.20">
    <property type="entry name" value="Urease metallochaperone UreE, N-terminal domain"/>
    <property type="match status" value="2"/>
</dbReference>
<evidence type="ECO:0000256" key="4">
    <source>
        <dbReference type="ARBA" id="ARBA00022737"/>
    </source>
</evidence>
<dbReference type="PANTHER" id="PTHR43096">
    <property type="entry name" value="DNAJ HOMOLOG 1, MITOCHONDRIAL-RELATED"/>
    <property type="match status" value="1"/>
</dbReference>
<dbReference type="CDD" id="cd10747">
    <property type="entry name" value="DnaJ_C"/>
    <property type="match status" value="1"/>
</dbReference>
<keyword evidence="7 11" id="KW-0346">Stress response</keyword>
<dbReference type="PROSITE" id="PS51188">
    <property type="entry name" value="ZF_CR"/>
    <property type="match status" value="1"/>
</dbReference>
<dbReference type="Pfam" id="PF01556">
    <property type="entry name" value="DnaJ_C"/>
    <property type="match status" value="1"/>
</dbReference>
<evidence type="ECO:0000259" key="13">
    <source>
        <dbReference type="PROSITE" id="PS50076"/>
    </source>
</evidence>
<feature type="binding site" evidence="11">
    <location>
        <position position="188"/>
    </location>
    <ligand>
        <name>Zn(2+)</name>
        <dbReference type="ChEBI" id="CHEBI:29105"/>
        <label>2</label>
    </ligand>
</feature>
<evidence type="ECO:0000256" key="12">
    <source>
        <dbReference type="PROSITE-ProRule" id="PRU00546"/>
    </source>
</evidence>
<dbReference type="GO" id="GO:0008270">
    <property type="term" value="F:zinc ion binding"/>
    <property type="evidence" value="ECO:0007669"/>
    <property type="project" value="UniProtKB-UniRule"/>
</dbReference>
<dbReference type="Pfam" id="PF00684">
    <property type="entry name" value="DnaJ_CXXCXGXG"/>
    <property type="match status" value="1"/>
</dbReference>
<feature type="binding site" evidence="11">
    <location>
        <position position="159"/>
    </location>
    <ligand>
        <name>Zn(2+)</name>
        <dbReference type="ChEBI" id="CHEBI:29105"/>
        <label>2</label>
    </ligand>
</feature>
<dbReference type="PRINTS" id="PR00625">
    <property type="entry name" value="JDOMAIN"/>
</dbReference>
<feature type="binding site" evidence="11">
    <location>
        <position position="202"/>
    </location>
    <ligand>
        <name>Zn(2+)</name>
        <dbReference type="ChEBI" id="CHEBI:29105"/>
        <label>1</label>
    </ligand>
</feature>
<feature type="domain" description="CR-type" evidence="14">
    <location>
        <begin position="129"/>
        <end position="211"/>
    </location>
</feature>
<dbReference type="PROSITE" id="PS00636">
    <property type="entry name" value="DNAJ_1"/>
    <property type="match status" value="1"/>
</dbReference>
<dbReference type="InterPro" id="IPR012724">
    <property type="entry name" value="DnaJ"/>
</dbReference>
<feature type="binding site" evidence="11">
    <location>
        <position position="162"/>
    </location>
    <ligand>
        <name>Zn(2+)</name>
        <dbReference type="ChEBI" id="CHEBI:29105"/>
        <label>2</label>
    </ligand>
</feature>
<dbReference type="RefSeq" id="WP_178138718.1">
    <property type="nucleotide sequence ID" value="NZ_FQUL01000012.1"/>
</dbReference>
<feature type="binding site" evidence="11">
    <location>
        <position position="142"/>
    </location>
    <ligand>
        <name>Zn(2+)</name>
        <dbReference type="ChEBI" id="CHEBI:29105"/>
        <label>1</label>
    </ligand>
</feature>
<dbReference type="CDD" id="cd10719">
    <property type="entry name" value="DnaJ_zf"/>
    <property type="match status" value="1"/>
</dbReference>
<name>A0A1M4UUI1_9ACTN</name>
<feature type="repeat" description="CXXCXGXG motif" evidence="11">
    <location>
        <begin position="142"/>
        <end position="149"/>
    </location>
</feature>
<dbReference type="GO" id="GO:0005737">
    <property type="term" value="C:cytoplasm"/>
    <property type="evidence" value="ECO:0007669"/>
    <property type="project" value="UniProtKB-SubCell"/>
</dbReference>
<keyword evidence="3 11" id="KW-0479">Metal-binding</keyword>
<keyword evidence="4 11" id="KW-0677">Repeat</keyword>
<dbReference type="Gene3D" id="2.10.230.10">
    <property type="entry name" value="Heat shock protein DnaJ, cysteine-rich domain"/>
    <property type="match status" value="1"/>
</dbReference>
<accession>A0A1M4UUI1</accession>
<evidence type="ECO:0000256" key="10">
    <source>
        <dbReference type="ARBA" id="ARBA00067609"/>
    </source>
</evidence>
<keyword evidence="5 11" id="KW-0863">Zinc-finger</keyword>
<dbReference type="PANTHER" id="PTHR43096:SF48">
    <property type="entry name" value="CHAPERONE PROTEIN DNAJ"/>
    <property type="match status" value="1"/>
</dbReference>
<dbReference type="NCBIfam" id="NF008035">
    <property type="entry name" value="PRK10767.1"/>
    <property type="match status" value="1"/>
</dbReference>
<dbReference type="SUPFAM" id="SSF49493">
    <property type="entry name" value="HSP40/DnaJ peptide-binding domain"/>
    <property type="match status" value="2"/>
</dbReference>
<comment type="similarity">
    <text evidence="9 11">Belongs to the DnaJ family.</text>
</comment>
<dbReference type="InterPro" id="IPR036869">
    <property type="entry name" value="J_dom_sf"/>
</dbReference>
<dbReference type="InterPro" id="IPR001305">
    <property type="entry name" value="HSP_DnaJ_Cys-rich_dom"/>
</dbReference>
<keyword evidence="16" id="KW-1185">Reference proteome</keyword>
<proteinExistence type="inferred from homology"/>
<organism evidence="15 16">
    <name type="scientific">Ferrithrix thermotolerans DSM 19514</name>
    <dbReference type="NCBI Taxonomy" id="1121881"/>
    <lineage>
        <taxon>Bacteria</taxon>
        <taxon>Bacillati</taxon>
        <taxon>Actinomycetota</taxon>
        <taxon>Acidimicrobiia</taxon>
        <taxon>Acidimicrobiales</taxon>
        <taxon>Acidimicrobiaceae</taxon>
        <taxon>Ferrithrix</taxon>
    </lineage>
</organism>
<dbReference type="InterPro" id="IPR001623">
    <property type="entry name" value="DnaJ_domain"/>
</dbReference>
<reference evidence="16" key="1">
    <citation type="submission" date="2016-11" db="EMBL/GenBank/DDBJ databases">
        <authorList>
            <person name="Varghese N."/>
            <person name="Submissions S."/>
        </authorList>
    </citation>
    <scope>NUCLEOTIDE SEQUENCE [LARGE SCALE GENOMIC DNA]</scope>
    <source>
        <strain evidence="16">DSM 19514</strain>
    </source>
</reference>
<evidence type="ECO:0000313" key="16">
    <source>
        <dbReference type="Proteomes" id="UP000184295"/>
    </source>
</evidence>
<evidence type="ECO:0000256" key="1">
    <source>
        <dbReference type="ARBA" id="ARBA00022490"/>
    </source>
</evidence>
<comment type="domain">
    <text evidence="11">The J domain is necessary and sufficient to stimulate DnaK ATPase activity. Zinc center 1 plays an important role in the autonomous, DnaK-independent chaperone activity of DnaJ. Zinc center 2 is essential for interaction with DnaK and for DnaJ activity.</text>
</comment>
<dbReference type="FunFam" id="2.10.230.10:FF:000002">
    <property type="entry name" value="Molecular chaperone DnaJ"/>
    <property type="match status" value="1"/>
</dbReference>
<dbReference type="EMBL" id="FQUL01000012">
    <property type="protein sequence ID" value="SHE60386.1"/>
    <property type="molecule type" value="Genomic_DNA"/>
</dbReference>
<dbReference type="GO" id="GO:0005524">
    <property type="term" value="F:ATP binding"/>
    <property type="evidence" value="ECO:0007669"/>
    <property type="project" value="InterPro"/>
</dbReference>
<dbReference type="NCBIfam" id="TIGR02349">
    <property type="entry name" value="DnaJ_bact"/>
    <property type="match status" value="1"/>
</dbReference>
<dbReference type="SMART" id="SM00271">
    <property type="entry name" value="DnaJ"/>
    <property type="match status" value="1"/>
</dbReference>
<evidence type="ECO:0000256" key="7">
    <source>
        <dbReference type="ARBA" id="ARBA00023016"/>
    </source>
</evidence>
<evidence type="ECO:0000256" key="8">
    <source>
        <dbReference type="ARBA" id="ARBA00023186"/>
    </source>
</evidence>
<protein>
    <recommendedName>
        <fullName evidence="10 11">Chaperone protein DnaJ</fullName>
    </recommendedName>
</protein>
<evidence type="ECO:0000256" key="9">
    <source>
        <dbReference type="ARBA" id="ARBA00061004"/>
    </source>
</evidence>
<evidence type="ECO:0000256" key="5">
    <source>
        <dbReference type="ARBA" id="ARBA00022771"/>
    </source>
</evidence>
<dbReference type="HAMAP" id="MF_01152">
    <property type="entry name" value="DnaJ"/>
    <property type="match status" value="1"/>
</dbReference>
<evidence type="ECO:0000256" key="2">
    <source>
        <dbReference type="ARBA" id="ARBA00022705"/>
    </source>
</evidence>
<dbReference type="STRING" id="1121881.SAMN02745225_01099"/>
<feature type="zinc finger region" description="CR-type" evidence="12">
    <location>
        <begin position="129"/>
        <end position="211"/>
    </location>
</feature>
<dbReference type="InterPro" id="IPR018253">
    <property type="entry name" value="DnaJ_domain_CS"/>
</dbReference>
<dbReference type="GO" id="GO:0031072">
    <property type="term" value="F:heat shock protein binding"/>
    <property type="evidence" value="ECO:0007669"/>
    <property type="project" value="InterPro"/>
</dbReference>
<gene>
    <name evidence="11" type="primary">dnaJ</name>
    <name evidence="15" type="ORF">SAMN02745225_01099</name>
</gene>
<dbReference type="InterPro" id="IPR008971">
    <property type="entry name" value="HSP40/DnaJ_pept-bd"/>
</dbReference>
<dbReference type="Gene3D" id="1.10.287.110">
    <property type="entry name" value="DnaJ domain"/>
    <property type="match status" value="1"/>
</dbReference>
<feature type="repeat" description="CXXCXGXG motif" evidence="11">
    <location>
        <begin position="185"/>
        <end position="192"/>
    </location>
</feature>
<dbReference type="GO" id="GO:0006260">
    <property type="term" value="P:DNA replication"/>
    <property type="evidence" value="ECO:0007669"/>
    <property type="project" value="UniProtKB-KW"/>
</dbReference>
<dbReference type="GO" id="GO:0051082">
    <property type="term" value="F:unfolded protein binding"/>
    <property type="evidence" value="ECO:0007669"/>
    <property type="project" value="UniProtKB-UniRule"/>
</dbReference>
<dbReference type="SUPFAM" id="SSF57938">
    <property type="entry name" value="DnaJ/Hsp40 cysteine-rich domain"/>
    <property type="match status" value="1"/>
</dbReference>
<comment type="subunit">
    <text evidence="11">Homodimer.</text>
</comment>
<sequence length="371" mass="40468">MADYYELLGVSKSASEDEIKKAYRKLARELHPDTNGGDAVAVERFKEVTIAYETLRDPEKRRQYDLFGDSGSKGQGAGDFFAPNFGDIFQDIFGQAFGGGLGDQGQRPIRHGEDFETTVSLRFEEAIFGTKKEITVRLPVTCRTCAGSGSKPGTTPSVCKSCGGSGQVRRVTQTLLGRMMTTSTCDTCYGEGKIITTPCPDCRGEGRKTEERSYLIEIQPGIEDGATLRLTGKGPAGPRGGYPGNLYVHVNVEPHSVFRRSGQDLYAQFNISISQAALGTKLPFETLEDVVEINVSPGTQSGKILRFKGKGVPNFGGRGRGDLLVELIVTTPKDLNEEEINLLTRLAEIRGEKISEPHEHGLFSKIKSAFR</sequence>